<dbReference type="RefSeq" id="WP_124763214.1">
    <property type="nucleotide sequence ID" value="NZ_JAFBDY010000002.1"/>
</dbReference>
<dbReference type="Proteomes" id="UP000274033">
    <property type="component" value="Unassembled WGS sequence"/>
</dbReference>
<dbReference type="AlphaFoldDB" id="A0A3N9UJ21"/>
<keyword evidence="2" id="KW-1185">Reference proteome</keyword>
<evidence type="ECO:0000313" key="2">
    <source>
        <dbReference type="Proteomes" id="UP000274033"/>
    </source>
</evidence>
<comment type="caution">
    <text evidence="1">The sequence shown here is derived from an EMBL/GenBank/DDBJ whole genome shotgun (WGS) entry which is preliminary data.</text>
</comment>
<gene>
    <name evidence="1" type="ORF">EBB45_04885</name>
</gene>
<reference evidence="1 2" key="1">
    <citation type="journal article" date="2013" name="J. Microbiol.">
        <title>Lysinibacillus chungkukjangi sp. nov., isolated from Chungkukjang, Korean fermented soybean food.</title>
        <authorList>
            <person name="Kim S.J."/>
            <person name="Jang Y.H."/>
            <person name="Hamada M."/>
            <person name="Ahn J.H."/>
            <person name="Weon H.Y."/>
            <person name="Suzuki K."/>
            <person name="Whang K.S."/>
            <person name="Kwon S.W."/>
        </authorList>
    </citation>
    <scope>NUCLEOTIDE SEQUENCE [LARGE SCALE GENOMIC DNA]</scope>
    <source>
        <strain evidence="1 2">MCCC 1A12701</strain>
    </source>
</reference>
<sequence length="65" mass="7679">MFKRTINTIKDSERTLSKFQAEYNEIAARNSVRSNLVRSKMAAKSDEFINEKSKRSKHFDIIRNK</sequence>
<accession>A0A3N9UJ21</accession>
<evidence type="ECO:0000313" key="1">
    <source>
        <dbReference type="EMBL" id="RQW75955.1"/>
    </source>
</evidence>
<proteinExistence type="predicted"/>
<dbReference type="EMBL" id="RRCT01000002">
    <property type="protein sequence ID" value="RQW75955.1"/>
    <property type="molecule type" value="Genomic_DNA"/>
</dbReference>
<organism evidence="1 2">
    <name type="scientific">Lysinibacillus composti</name>
    <dbReference type="NCBI Taxonomy" id="720633"/>
    <lineage>
        <taxon>Bacteria</taxon>
        <taxon>Bacillati</taxon>
        <taxon>Bacillota</taxon>
        <taxon>Bacilli</taxon>
        <taxon>Bacillales</taxon>
        <taxon>Bacillaceae</taxon>
        <taxon>Lysinibacillus</taxon>
    </lineage>
</organism>
<name>A0A3N9UJ21_9BACI</name>
<protein>
    <submittedName>
        <fullName evidence="1">Uncharacterized protein</fullName>
    </submittedName>
</protein>